<evidence type="ECO:0000313" key="1">
    <source>
        <dbReference type="EMBL" id="SVA78658.1"/>
    </source>
</evidence>
<accession>A0A381YNR4</accession>
<reference evidence="1" key="1">
    <citation type="submission" date="2018-05" db="EMBL/GenBank/DDBJ databases">
        <authorList>
            <person name="Lanie J.A."/>
            <person name="Ng W.-L."/>
            <person name="Kazmierczak K.M."/>
            <person name="Andrzejewski T.M."/>
            <person name="Davidsen T.M."/>
            <person name="Wayne K.J."/>
            <person name="Tettelin H."/>
            <person name="Glass J.I."/>
            <person name="Rusch D."/>
            <person name="Podicherti R."/>
            <person name="Tsui H.-C.T."/>
            <person name="Winkler M.E."/>
        </authorList>
    </citation>
    <scope>NUCLEOTIDE SEQUENCE</scope>
</reference>
<sequence length="110" mass="11893">MKKTLLLALFCALTNGCAAGGAGISQMGRPTERVSVTDASGFTESFELTPSVSARNSVVPARPTEVWLVLPSVFEMLQIETSVVDPGSLVIGNPRSRPRRIERKRLSTYL</sequence>
<name>A0A381YNR4_9ZZZZ</name>
<feature type="non-terminal residue" evidence="1">
    <location>
        <position position="110"/>
    </location>
</feature>
<organism evidence="1">
    <name type="scientific">marine metagenome</name>
    <dbReference type="NCBI Taxonomy" id="408172"/>
    <lineage>
        <taxon>unclassified sequences</taxon>
        <taxon>metagenomes</taxon>
        <taxon>ecological metagenomes</taxon>
    </lineage>
</organism>
<dbReference type="EMBL" id="UINC01018678">
    <property type="protein sequence ID" value="SVA78658.1"/>
    <property type="molecule type" value="Genomic_DNA"/>
</dbReference>
<proteinExistence type="predicted"/>
<dbReference type="AlphaFoldDB" id="A0A381YNR4"/>
<gene>
    <name evidence="1" type="ORF">METZ01_LOCUS131512</name>
</gene>
<protein>
    <submittedName>
        <fullName evidence="1">Uncharacterized protein</fullName>
    </submittedName>
</protein>